<dbReference type="EMBL" id="WJIE01000005">
    <property type="protein sequence ID" value="MRG93712.1"/>
    <property type="molecule type" value="Genomic_DNA"/>
</dbReference>
<proteinExistence type="predicted"/>
<dbReference type="OrthoDB" id="9797603at2"/>
<dbReference type="RefSeq" id="WP_153820577.1">
    <property type="nucleotide sequence ID" value="NZ_WJIE01000005.1"/>
</dbReference>
<keyword evidence="3" id="KW-1185">Reference proteome</keyword>
<accession>A0A6N7PNG7</accession>
<keyword evidence="2" id="KW-0808">Transferase</keyword>
<name>A0A6N7PNG7_9BACT</name>
<gene>
    <name evidence="2" type="ORF">GF068_17605</name>
</gene>
<dbReference type="Proteomes" id="UP000440224">
    <property type="component" value="Unassembled WGS sequence"/>
</dbReference>
<evidence type="ECO:0000313" key="2">
    <source>
        <dbReference type="EMBL" id="MRG93712.1"/>
    </source>
</evidence>
<comment type="caution">
    <text evidence="2">The sequence shown here is derived from an EMBL/GenBank/DDBJ whole genome shotgun (WGS) entry which is preliminary data.</text>
</comment>
<dbReference type="SUPFAM" id="SSF56112">
    <property type="entry name" value="Protein kinase-like (PK-like)"/>
    <property type="match status" value="1"/>
</dbReference>
<dbReference type="GO" id="GO:0016740">
    <property type="term" value="F:transferase activity"/>
    <property type="evidence" value="ECO:0007669"/>
    <property type="project" value="UniProtKB-KW"/>
</dbReference>
<dbReference type="InterPro" id="IPR011009">
    <property type="entry name" value="Kinase-like_dom_sf"/>
</dbReference>
<reference evidence="2 3" key="1">
    <citation type="submission" date="2019-10" db="EMBL/GenBank/DDBJ databases">
        <title>A soil myxobacterium in the family Polyangiaceae.</title>
        <authorList>
            <person name="Li Y."/>
            <person name="Wang J."/>
        </authorList>
    </citation>
    <scope>NUCLEOTIDE SEQUENCE [LARGE SCALE GENOMIC DNA]</scope>
    <source>
        <strain evidence="2 3">DSM 14734</strain>
    </source>
</reference>
<dbReference type="Gene3D" id="3.90.1200.10">
    <property type="match status" value="1"/>
</dbReference>
<dbReference type="Pfam" id="PF01636">
    <property type="entry name" value="APH"/>
    <property type="match status" value="1"/>
</dbReference>
<organism evidence="2 3">
    <name type="scientific">Polyangium spumosum</name>
    <dbReference type="NCBI Taxonomy" id="889282"/>
    <lineage>
        <taxon>Bacteria</taxon>
        <taxon>Pseudomonadati</taxon>
        <taxon>Myxococcota</taxon>
        <taxon>Polyangia</taxon>
        <taxon>Polyangiales</taxon>
        <taxon>Polyangiaceae</taxon>
        <taxon>Polyangium</taxon>
    </lineage>
</organism>
<feature type="domain" description="Aminoglycoside phosphotransferase" evidence="1">
    <location>
        <begin position="94"/>
        <end position="297"/>
    </location>
</feature>
<dbReference type="AlphaFoldDB" id="A0A6N7PNG7"/>
<sequence>MTARPPTIEDEISELVASVMPGAAVLRVSRLGPDEDEDGGATGKAIGYGVPLRIRVQRPDGALSDLCLHTAGPDEFGHDRRADRASNMLLAFDSFARIPRHVRALDVGAVLEGGRLVSLRESGEFYLVTEYVEGHVYADDLRRIARDRALTDRDLGRCEALARSCAEIHAVRQDAPAVYRRAIRDLVGHGEGIFGLVDGYPDDVPMAPPERLQGIERLCLAWRWKLKGRAERLRRTHGDFHPFNVVFDRAGEPRLLDTSRGSAGDPADDVTCLSINYLFFALESPGSWRGAFQALWRTFFRTYLDVTGDRELLAVAAPFFAWRALVLCNPRWYPSIHASTRDALLSFVERVLEAPRFDPDEAEGLFP</sequence>
<protein>
    <submittedName>
        <fullName evidence="2">Phosphotransferase</fullName>
    </submittedName>
</protein>
<dbReference type="InterPro" id="IPR002575">
    <property type="entry name" value="Aminoglycoside_PTrfase"/>
</dbReference>
<evidence type="ECO:0000313" key="3">
    <source>
        <dbReference type="Proteomes" id="UP000440224"/>
    </source>
</evidence>
<evidence type="ECO:0000259" key="1">
    <source>
        <dbReference type="Pfam" id="PF01636"/>
    </source>
</evidence>